<dbReference type="Proteomes" id="UP000092124">
    <property type="component" value="Unassembled WGS sequence"/>
</dbReference>
<name>A0A1A6HP31_NEOLE</name>
<keyword evidence="3" id="KW-1185">Reference proteome</keyword>
<dbReference type="EMBL" id="LZPO01017433">
    <property type="protein sequence ID" value="OBS80198.1"/>
    <property type="molecule type" value="Genomic_DNA"/>
</dbReference>
<accession>A0A1A6HP31</accession>
<comment type="caution">
    <text evidence="2">The sequence shown here is derived from an EMBL/GenBank/DDBJ whole genome shotgun (WGS) entry which is preliminary data.</text>
</comment>
<sequence>MGLHSYSTHAHRLCDHAAHDYLGHTRVCERPVLPGEGWDTPSASASETAPNALGKRFRRDRKLDGDLAEGMD</sequence>
<protein>
    <submittedName>
        <fullName evidence="2">Uncharacterized protein</fullName>
    </submittedName>
</protein>
<proteinExistence type="predicted"/>
<gene>
    <name evidence="2" type="ORF">A6R68_21601</name>
</gene>
<evidence type="ECO:0000256" key="1">
    <source>
        <dbReference type="SAM" id="MobiDB-lite"/>
    </source>
</evidence>
<evidence type="ECO:0000313" key="2">
    <source>
        <dbReference type="EMBL" id="OBS80198.1"/>
    </source>
</evidence>
<reference evidence="2 3" key="1">
    <citation type="submission" date="2016-06" db="EMBL/GenBank/DDBJ databases">
        <title>The Draft Genome Sequence and Annotation of the Desert Woodrat Neotoma lepida.</title>
        <authorList>
            <person name="Campbell M."/>
            <person name="Oakeson K.F."/>
            <person name="Yandell M."/>
            <person name="Halpert J.R."/>
            <person name="Dearing D."/>
        </authorList>
    </citation>
    <scope>NUCLEOTIDE SEQUENCE [LARGE SCALE GENOMIC DNA]</scope>
    <source>
        <strain evidence="2">417</strain>
        <tissue evidence="2">Liver</tissue>
    </source>
</reference>
<feature type="region of interest" description="Disordered" evidence="1">
    <location>
        <begin position="32"/>
        <end position="72"/>
    </location>
</feature>
<organism evidence="2 3">
    <name type="scientific">Neotoma lepida</name>
    <name type="common">Desert woodrat</name>
    <dbReference type="NCBI Taxonomy" id="56216"/>
    <lineage>
        <taxon>Eukaryota</taxon>
        <taxon>Metazoa</taxon>
        <taxon>Chordata</taxon>
        <taxon>Craniata</taxon>
        <taxon>Vertebrata</taxon>
        <taxon>Euteleostomi</taxon>
        <taxon>Mammalia</taxon>
        <taxon>Eutheria</taxon>
        <taxon>Euarchontoglires</taxon>
        <taxon>Glires</taxon>
        <taxon>Rodentia</taxon>
        <taxon>Myomorpha</taxon>
        <taxon>Muroidea</taxon>
        <taxon>Cricetidae</taxon>
        <taxon>Neotominae</taxon>
        <taxon>Neotoma</taxon>
    </lineage>
</organism>
<dbReference type="AlphaFoldDB" id="A0A1A6HP31"/>
<evidence type="ECO:0000313" key="3">
    <source>
        <dbReference type="Proteomes" id="UP000092124"/>
    </source>
</evidence>